<dbReference type="GeneID" id="84230343"/>
<organism evidence="2 3">
    <name type="scientific">Methanolobus mangrovi</name>
    <dbReference type="NCBI Taxonomy" id="3072977"/>
    <lineage>
        <taxon>Archaea</taxon>
        <taxon>Methanobacteriati</taxon>
        <taxon>Methanobacteriota</taxon>
        <taxon>Stenosarchaea group</taxon>
        <taxon>Methanomicrobia</taxon>
        <taxon>Methanosarcinales</taxon>
        <taxon>Methanosarcinaceae</taxon>
        <taxon>Methanolobus</taxon>
    </lineage>
</organism>
<dbReference type="AlphaFoldDB" id="A0AA51YII7"/>
<dbReference type="RefSeq" id="WP_309307376.1">
    <property type="nucleotide sequence ID" value="NZ_CP133594.1"/>
</dbReference>
<dbReference type="EMBL" id="CP133594">
    <property type="protein sequence ID" value="WMW21588.1"/>
    <property type="molecule type" value="Genomic_DNA"/>
</dbReference>
<reference evidence="2" key="1">
    <citation type="submission" date="2023-08" db="EMBL/GenBank/DDBJ databases">
        <title>Methanolobus mangrovi sp. nov. and Methanolobus sediminis sp. nov, two novel methylotrophic methanogens isolated from mangrove sediments in China.</title>
        <authorList>
            <person name="Zhou J."/>
        </authorList>
    </citation>
    <scope>NUCLEOTIDE SEQUENCE</scope>
    <source>
        <strain evidence="2">FTZ2</strain>
    </source>
</reference>
<feature type="transmembrane region" description="Helical" evidence="1">
    <location>
        <begin position="6"/>
        <end position="24"/>
    </location>
</feature>
<evidence type="ECO:0000256" key="1">
    <source>
        <dbReference type="SAM" id="Phobius"/>
    </source>
</evidence>
<keyword evidence="1" id="KW-1133">Transmembrane helix</keyword>
<feature type="transmembrane region" description="Helical" evidence="1">
    <location>
        <begin position="40"/>
        <end position="60"/>
    </location>
</feature>
<dbReference type="KEGG" id="mmav:RE476_09340"/>
<sequence>MDTFLIFFMYLLLMNIVAFSLMGIDKRKAKKNEYRIPEKTLFLWAIAGGSIGSIAGMYLFRHKTRHPSFQIGMPLILLVQIYVFIRFLIPLYALS</sequence>
<keyword evidence="1" id="KW-0812">Transmembrane</keyword>
<accession>A0AA51YII7</accession>
<dbReference type="PIRSF" id="PIRSF002599">
    <property type="entry name" value="Cold_shock_A"/>
    <property type="match status" value="1"/>
</dbReference>
<dbReference type="GO" id="GO:0003676">
    <property type="term" value="F:nucleic acid binding"/>
    <property type="evidence" value="ECO:0007669"/>
    <property type="project" value="InterPro"/>
</dbReference>
<protein>
    <submittedName>
        <fullName evidence="2">DUF1294 domain-containing protein</fullName>
    </submittedName>
</protein>
<name>A0AA51YII7_9EURY</name>
<proteinExistence type="predicted"/>
<dbReference type="InterPro" id="IPR012156">
    <property type="entry name" value="Cold_shock_CspA"/>
</dbReference>
<keyword evidence="1" id="KW-0472">Membrane</keyword>
<dbReference type="Pfam" id="PF06961">
    <property type="entry name" value="DUF1294"/>
    <property type="match status" value="1"/>
</dbReference>
<gene>
    <name evidence="2" type="ORF">RE476_09340</name>
</gene>
<dbReference type="InterPro" id="IPR010718">
    <property type="entry name" value="DUF1294"/>
</dbReference>
<evidence type="ECO:0000313" key="2">
    <source>
        <dbReference type="EMBL" id="WMW21588.1"/>
    </source>
</evidence>
<keyword evidence="3" id="KW-1185">Reference proteome</keyword>
<feature type="transmembrane region" description="Helical" evidence="1">
    <location>
        <begin position="72"/>
        <end position="94"/>
    </location>
</feature>
<evidence type="ECO:0000313" key="3">
    <source>
        <dbReference type="Proteomes" id="UP001183006"/>
    </source>
</evidence>
<dbReference type="Proteomes" id="UP001183006">
    <property type="component" value="Chromosome"/>
</dbReference>